<accession>A0A382K1M9</accession>
<dbReference type="AlphaFoldDB" id="A0A382K1M9"/>
<reference evidence="3" key="1">
    <citation type="submission" date="2018-05" db="EMBL/GenBank/DDBJ databases">
        <authorList>
            <person name="Lanie J.A."/>
            <person name="Ng W.-L."/>
            <person name="Kazmierczak K.M."/>
            <person name="Andrzejewski T.M."/>
            <person name="Davidsen T.M."/>
            <person name="Wayne K.J."/>
            <person name="Tettelin H."/>
            <person name="Glass J.I."/>
            <person name="Rusch D."/>
            <person name="Podicherti R."/>
            <person name="Tsui H.-C.T."/>
            <person name="Winkler M.E."/>
        </authorList>
    </citation>
    <scope>NUCLEOTIDE SEQUENCE</scope>
</reference>
<proteinExistence type="predicted"/>
<name>A0A382K1M9_9ZZZZ</name>
<evidence type="ECO:0000256" key="1">
    <source>
        <dbReference type="SAM" id="MobiDB-lite"/>
    </source>
</evidence>
<evidence type="ECO:0000259" key="2">
    <source>
        <dbReference type="Pfam" id="PF22148"/>
    </source>
</evidence>
<feature type="non-terminal residue" evidence="3">
    <location>
        <position position="1"/>
    </location>
</feature>
<feature type="region of interest" description="Disordered" evidence="1">
    <location>
        <begin position="380"/>
        <end position="419"/>
    </location>
</feature>
<gene>
    <name evidence="3" type="ORF">METZ01_LOCUS270579</name>
</gene>
<protein>
    <recommendedName>
        <fullName evidence="2">Fervidolysin-like N-terminal prodomain domain-containing protein</fullName>
    </recommendedName>
</protein>
<dbReference type="Pfam" id="PF22148">
    <property type="entry name" value="Fervidolysin_NPro-like"/>
    <property type="match status" value="1"/>
</dbReference>
<sequence>VFENKPAANTVKINIVVTEDGRATTKPVAAKVYRSPNGKAFPSHWGAPPLRQTRDLRPLPGGYGAGSGTLARWIQENLNKDAANPNRGKGTAKPKPAPGNKQARIAALEKEIARMKDFARRARFTREGYQKHKAKLTALEKELAELKGGKTGGGKQTGVPTFEEWVKGGKKIPAGRIFTGGSPWFNESTGKRRTPEEVYKMLYGRKKPGTRPGIGIQPVRPRPGGRKPFPAHWGAPPRIQTRDLRPLPGGYGRGSGTLARWIQQNLKKDAANPNRGKSENTPAKPQSKRPALSPAFAAKHPGGSYATGELLVGVEKGLSKEDSEKMLAEAIPGLKIKKAMINNTILHVILPESTNVELAMAKLKTVKAVRYSELNGRVGIQPIRPGGPGIGIGRPRPQIQPTPGTPPRRVGLPAVQPRR</sequence>
<evidence type="ECO:0000313" key="3">
    <source>
        <dbReference type="EMBL" id="SVC17725.1"/>
    </source>
</evidence>
<organism evidence="3">
    <name type="scientific">marine metagenome</name>
    <dbReference type="NCBI Taxonomy" id="408172"/>
    <lineage>
        <taxon>unclassified sequences</taxon>
        <taxon>metagenomes</taxon>
        <taxon>ecological metagenomes</taxon>
    </lineage>
</organism>
<feature type="region of interest" description="Disordered" evidence="1">
    <location>
        <begin position="80"/>
        <end position="101"/>
    </location>
</feature>
<feature type="region of interest" description="Disordered" evidence="1">
    <location>
        <begin position="205"/>
        <end position="299"/>
    </location>
</feature>
<dbReference type="InterPro" id="IPR054399">
    <property type="entry name" value="Fervidolysin-like_N_prodom"/>
</dbReference>
<dbReference type="EMBL" id="UINC01077526">
    <property type="protein sequence ID" value="SVC17725.1"/>
    <property type="molecule type" value="Genomic_DNA"/>
</dbReference>
<feature type="domain" description="Fervidolysin-like N-terminal prodomain" evidence="2">
    <location>
        <begin position="297"/>
        <end position="375"/>
    </location>
</feature>